<dbReference type="Pfam" id="PF25975">
    <property type="entry name" value="CzcB_C"/>
    <property type="match status" value="1"/>
</dbReference>
<sequence length="485" mass="54032">MTKYALLASALALLLGIGSGYWLAGKQQPVEKVALVAERKPLYYRHPMNPKVTSPTPTKDEMGMDYLPVYADEVSQTAQPNKGRVLYYRHPMGAADTSPVPKKDEMGMDYLPVYEGEATSSKLLSISPEKIQKLGVKTENVQYRDLTRSIRALGSIQVDERLLHTVNAKFEGWIQRLQVNSTGQPVKRGQPLLDIYSPDLLTAQQEYLIAKQGEISLEQASPQALATAQQLTRNALQRLKNWDIGTAQLQRLQERELAIETLSLQSPVNGVVMEKPAVEGMRFMPGEVLFQIADLSRVWLMVDVFEPDLEWVKLGQDVSVNINAYPDKSFHGQVSFIFPTLNTDTRTVKVRVDMDNAQGFLKPGLYGSVELMATQQRHRELSVPDSAILDSGTRQVALVQVDDGRFEPRTVKIGHQANGFSEVLEGLQDGDHVVTRANFLIDAESNLKSALDSMSGAEAMPKAESNQDDTLAMPEHEHNQHVMEH</sequence>
<feature type="domain" description="CusB-like barrel-sandwich hybrid" evidence="3">
    <location>
        <begin position="164"/>
        <end position="293"/>
    </location>
</feature>
<dbReference type="Pfam" id="PF25954">
    <property type="entry name" value="Beta-barrel_RND_2"/>
    <property type="match status" value="1"/>
</dbReference>
<keyword evidence="7" id="KW-1185">Reference proteome</keyword>
<organism evidence="6 7">
    <name type="scientific">Methylomonas fluvii</name>
    <dbReference type="NCBI Taxonomy" id="1854564"/>
    <lineage>
        <taxon>Bacteria</taxon>
        <taxon>Pseudomonadati</taxon>
        <taxon>Pseudomonadota</taxon>
        <taxon>Gammaproteobacteria</taxon>
        <taxon>Methylococcales</taxon>
        <taxon>Methylococcaceae</taxon>
        <taxon>Methylomonas</taxon>
    </lineage>
</organism>
<protein>
    <submittedName>
        <fullName evidence="6">Efflux RND transporter periplasmic adaptor subunit</fullName>
    </submittedName>
</protein>
<dbReference type="Proteomes" id="UP000641152">
    <property type="component" value="Unassembled WGS sequence"/>
</dbReference>
<dbReference type="InterPro" id="IPR006143">
    <property type="entry name" value="RND_pump_MFP"/>
</dbReference>
<dbReference type="PANTHER" id="PTHR30097:SF15">
    <property type="entry name" value="CATION EFFLUX SYSTEM PROTEIN CUSB"/>
    <property type="match status" value="1"/>
</dbReference>
<dbReference type="RefSeq" id="WP_192395184.1">
    <property type="nucleotide sequence ID" value="NZ_CAJHIU010000003.1"/>
</dbReference>
<dbReference type="PANTHER" id="PTHR30097">
    <property type="entry name" value="CATION EFFLUX SYSTEM PROTEIN CUSB"/>
    <property type="match status" value="1"/>
</dbReference>
<feature type="domain" description="CzcB-like C-terminal circularly permuted SH3-like" evidence="5">
    <location>
        <begin position="382"/>
        <end position="441"/>
    </location>
</feature>
<keyword evidence="2" id="KW-0813">Transport</keyword>
<proteinExistence type="inferred from homology"/>
<dbReference type="Pfam" id="PF25919">
    <property type="entry name" value="BSH_CusB"/>
    <property type="match status" value="1"/>
</dbReference>
<dbReference type="InterPro" id="IPR058649">
    <property type="entry name" value="CzcB_C"/>
</dbReference>
<evidence type="ECO:0000259" key="5">
    <source>
        <dbReference type="Pfam" id="PF25975"/>
    </source>
</evidence>
<dbReference type="Gene3D" id="2.40.50.100">
    <property type="match status" value="1"/>
</dbReference>
<dbReference type="NCBIfam" id="TIGR01730">
    <property type="entry name" value="RND_mfp"/>
    <property type="match status" value="1"/>
</dbReference>
<comment type="caution">
    <text evidence="6">The sequence shown here is derived from an EMBL/GenBank/DDBJ whole genome shotgun (WGS) entry which is preliminary data.</text>
</comment>
<dbReference type="InterPro" id="IPR058790">
    <property type="entry name" value="BSH_CusB"/>
</dbReference>
<evidence type="ECO:0000313" key="6">
    <source>
        <dbReference type="EMBL" id="MBD9362406.1"/>
    </source>
</evidence>
<dbReference type="InterPro" id="IPR051909">
    <property type="entry name" value="MFP_Cation_Efflux"/>
</dbReference>
<feature type="domain" description="CusB-like beta-barrel" evidence="4">
    <location>
        <begin position="297"/>
        <end position="374"/>
    </location>
</feature>
<dbReference type="Gene3D" id="2.40.420.20">
    <property type="match status" value="1"/>
</dbReference>
<evidence type="ECO:0000256" key="2">
    <source>
        <dbReference type="ARBA" id="ARBA00022448"/>
    </source>
</evidence>
<comment type="similarity">
    <text evidence="1">Belongs to the membrane fusion protein (MFP) (TC 8.A.1) family.</text>
</comment>
<evidence type="ECO:0000256" key="1">
    <source>
        <dbReference type="ARBA" id="ARBA00009477"/>
    </source>
</evidence>
<accession>A0ABR9DHR0</accession>
<evidence type="ECO:0000259" key="4">
    <source>
        <dbReference type="Pfam" id="PF25954"/>
    </source>
</evidence>
<dbReference type="InterPro" id="IPR058792">
    <property type="entry name" value="Beta-barrel_RND_2"/>
</dbReference>
<dbReference type="SUPFAM" id="SSF111369">
    <property type="entry name" value="HlyD-like secretion proteins"/>
    <property type="match status" value="1"/>
</dbReference>
<reference evidence="6 7" key="1">
    <citation type="submission" date="2020-09" db="EMBL/GenBank/DDBJ databases">
        <title>Methylomonas albis sp. nov. and Methylomonas fluvii sp. nov.: Two cold-adapted methanotrophs from the River Elbe and an amended description of Methylovulum psychrotolerans strain Eb1.</title>
        <authorList>
            <person name="Bussmann I.K."/>
            <person name="Klings K.-W."/>
            <person name="Warnstedt J."/>
            <person name="Hoppert M."/>
            <person name="Saborowski A."/>
            <person name="Horn F."/>
            <person name="Liebner S."/>
        </authorList>
    </citation>
    <scope>NUCLEOTIDE SEQUENCE [LARGE SCALE GENOMIC DNA]</scope>
    <source>
        <strain evidence="6 7">EbB</strain>
    </source>
</reference>
<evidence type="ECO:0000259" key="3">
    <source>
        <dbReference type="Pfam" id="PF25919"/>
    </source>
</evidence>
<evidence type="ECO:0000313" key="7">
    <source>
        <dbReference type="Proteomes" id="UP000641152"/>
    </source>
</evidence>
<dbReference type="EMBL" id="JACXST010000003">
    <property type="protein sequence ID" value="MBD9362406.1"/>
    <property type="molecule type" value="Genomic_DNA"/>
</dbReference>
<name>A0ABR9DHR0_9GAMM</name>
<dbReference type="Gene3D" id="2.40.30.170">
    <property type="match status" value="1"/>
</dbReference>
<gene>
    <name evidence="6" type="ORF">EBB_18200</name>
</gene>